<evidence type="ECO:0000259" key="2">
    <source>
        <dbReference type="Pfam" id="PF20522"/>
    </source>
</evidence>
<name>A0A6U0FAX5_9CHLO</name>
<accession>A0A6U0FAX5</accession>
<dbReference type="AlphaFoldDB" id="A0A6U0FAX5"/>
<dbReference type="PANTHER" id="PTHR36046">
    <property type="entry name" value="PROTEIN, PUTATIVE-RELATED"/>
    <property type="match status" value="1"/>
</dbReference>
<reference evidence="3" key="1">
    <citation type="submission" date="2021-01" db="EMBL/GenBank/DDBJ databases">
        <authorList>
            <person name="Corre E."/>
            <person name="Pelletier E."/>
            <person name="Niang G."/>
            <person name="Scheremetjew M."/>
            <person name="Finn R."/>
            <person name="Kale V."/>
            <person name="Holt S."/>
            <person name="Cochrane G."/>
            <person name="Meng A."/>
            <person name="Brown T."/>
            <person name="Cohen L."/>
        </authorList>
    </citation>
    <scope>NUCLEOTIDE SEQUENCE</scope>
    <source>
        <strain evidence="3">RCC251</strain>
    </source>
</reference>
<evidence type="ECO:0000256" key="1">
    <source>
        <dbReference type="SAM" id="Phobius"/>
    </source>
</evidence>
<keyword evidence="1" id="KW-0472">Membrane</keyword>
<dbReference type="PANTHER" id="PTHR36046:SF1">
    <property type="entry name" value="DUF6737 DOMAIN-CONTAINING PROTEIN"/>
    <property type="match status" value="1"/>
</dbReference>
<dbReference type="Pfam" id="PF20522">
    <property type="entry name" value="DUF6737"/>
    <property type="match status" value="1"/>
</dbReference>
<dbReference type="InterPro" id="IPR046625">
    <property type="entry name" value="DUF6737"/>
</dbReference>
<protein>
    <recommendedName>
        <fullName evidence="2">DUF6737 domain-containing protein</fullName>
    </recommendedName>
</protein>
<gene>
    <name evidence="3" type="ORF">PPRO1472_LOCUS1774</name>
</gene>
<organism evidence="3">
    <name type="scientific">Pycnococcus provasolii</name>
    <dbReference type="NCBI Taxonomy" id="41880"/>
    <lineage>
        <taxon>Eukaryota</taxon>
        <taxon>Viridiplantae</taxon>
        <taxon>Chlorophyta</taxon>
        <taxon>Pseudoscourfieldiophyceae</taxon>
        <taxon>Pseudoscourfieldiales</taxon>
        <taxon>Pycnococcaceae</taxon>
        <taxon>Pycnococcus</taxon>
    </lineage>
</organism>
<feature type="transmembrane region" description="Helical" evidence="1">
    <location>
        <begin position="143"/>
        <end position="162"/>
    </location>
</feature>
<proteinExistence type="predicted"/>
<feature type="domain" description="DUF6737" evidence="2">
    <location>
        <begin position="113"/>
        <end position="165"/>
    </location>
</feature>
<dbReference type="GO" id="GO:0009507">
    <property type="term" value="C:chloroplast"/>
    <property type="evidence" value="ECO:0007669"/>
    <property type="project" value="TreeGrafter"/>
</dbReference>
<evidence type="ECO:0000313" key="3">
    <source>
        <dbReference type="EMBL" id="CAD8218330.1"/>
    </source>
</evidence>
<keyword evidence="1" id="KW-0812">Transmembrane</keyword>
<sequence length="195" mass="21271">MAALSSRSLLPAAPILHPRFTTRRGFVVGGVGAHPSTYGCYQVSCTEKSFLSFSGEVLFHGGTRRRGGGGLRGVRESVRVHASVEPPSYQDGDDGDTSTSSEPEEFLRDVPLNVWDIKPPWCQPWTIVSTGFAIIGVASIPHWTWLTAIASLGVFTWWYLFLGVYASQYKEAVIAARAGDNEAARFVAMIVSAYR</sequence>
<dbReference type="EMBL" id="HBDW01002550">
    <property type="protein sequence ID" value="CAD8218330.1"/>
    <property type="molecule type" value="Transcribed_RNA"/>
</dbReference>
<keyword evidence="1" id="KW-1133">Transmembrane helix</keyword>